<evidence type="ECO:0000313" key="2">
    <source>
        <dbReference type="EMBL" id="MBG6089575.1"/>
    </source>
</evidence>
<sequence>MPDRGQQRRGLPPLLQIPQRGGLGRHPVPGQRRQLHRRHRLHLHPPGPDPGDLSDPVQLRISTRPDAFTGEVRSRSSSDTTPPVQPSVLGPAHLAHQPRQHRDARQQHPLLHQVHHRPVEQRPRALGRRPHPRRHKATQLGLPVGEVAVAQQLADLPRVLVHRLRTPPVLGELGRIDAELLSDEPHHPARNRRGLLGQEHPQHPHRAPLHRPAQPRRRPPPLVHLLQRDPVQPEELLQLGHRRLLREPAIAGDLCIREKFEGHGPGTYGPSPGQTRPVTEPKRRSASYR</sequence>
<protein>
    <submittedName>
        <fullName evidence="2">Uncharacterized protein</fullName>
    </submittedName>
</protein>
<feature type="region of interest" description="Disordered" evidence="1">
    <location>
        <begin position="1"/>
        <end position="36"/>
    </location>
</feature>
<evidence type="ECO:0000256" key="1">
    <source>
        <dbReference type="SAM" id="MobiDB-lite"/>
    </source>
</evidence>
<comment type="caution">
    <text evidence="2">The sequence shown here is derived from an EMBL/GenBank/DDBJ whole genome shotgun (WGS) entry which is preliminary data.</text>
</comment>
<evidence type="ECO:0000313" key="3">
    <source>
        <dbReference type="Proteomes" id="UP000614047"/>
    </source>
</evidence>
<reference evidence="2" key="1">
    <citation type="submission" date="2020-11" db="EMBL/GenBank/DDBJ databases">
        <title>Sequencing the genomes of 1000 actinobacteria strains.</title>
        <authorList>
            <person name="Klenk H.-P."/>
        </authorList>
    </citation>
    <scope>NUCLEOTIDE SEQUENCE</scope>
    <source>
        <strain evidence="2">DSM 43175</strain>
    </source>
</reference>
<feature type="region of interest" description="Disordered" evidence="1">
    <location>
        <begin position="64"/>
        <end position="134"/>
    </location>
</feature>
<proteinExistence type="predicted"/>
<feature type="compositionally biased region" description="Basic residues" evidence="1">
    <location>
        <begin position="125"/>
        <end position="134"/>
    </location>
</feature>
<keyword evidence="3" id="KW-1185">Reference proteome</keyword>
<feature type="region of interest" description="Disordered" evidence="1">
    <location>
        <begin position="181"/>
        <end position="221"/>
    </location>
</feature>
<accession>A0A931DGD0</accession>
<name>A0A931DGD0_9ACTN</name>
<dbReference type="Proteomes" id="UP000614047">
    <property type="component" value="Unassembled WGS sequence"/>
</dbReference>
<feature type="compositionally biased region" description="Basic residues" evidence="1">
    <location>
        <begin position="203"/>
        <end position="219"/>
    </location>
</feature>
<gene>
    <name evidence="2" type="ORF">IW256_003688</name>
</gene>
<organism evidence="2 3">
    <name type="scientific">Actinomadura viridis</name>
    <dbReference type="NCBI Taxonomy" id="58110"/>
    <lineage>
        <taxon>Bacteria</taxon>
        <taxon>Bacillati</taxon>
        <taxon>Actinomycetota</taxon>
        <taxon>Actinomycetes</taxon>
        <taxon>Streptosporangiales</taxon>
        <taxon>Thermomonosporaceae</taxon>
        <taxon>Actinomadura</taxon>
    </lineage>
</organism>
<dbReference type="AlphaFoldDB" id="A0A931DGD0"/>
<feature type="region of interest" description="Disordered" evidence="1">
    <location>
        <begin position="259"/>
        <end position="289"/>
    </location>
</feature>
<dbReference type="EMBL" id="JADOUA010000001">
    <property type="protein sequence ID" value="MBG6089575.1"/>
    <property type="molecule type" value="Genomic_DNA"/>
</dbReference>